<feature type="domain" description="BURP" evidence="2">
    <location>
        <begin position="77"/>
        <end position="297"/>
    </location>
</feature>
<dbReference type="SMART" id="SM01045">
    <property type="entry name" value="BURP"/>
    <property type="match status" value="1"/>
</dbReference>
<evidence type="ECO:0000259" key="2">
    <source>
        <dbReference type="PROSITE" id="PS51277"/>
    </source>
</evidence>
<dbReference type="PROSITE" id="PS51277">
    <property type="entry name" value="BURP"/>
    <property type="match status" value="1"/>
</dbReference>
<organism evidence="3 4">
    <name type="scientific">Trapa natans</name>
    <name type="common">Water chestnut</name>
    <dbReference type="NCBI Taxonomy" id="22666"/>
    <lineage>
        <taxon>Eukaryota</taxon>
        <taxon>Viridiplantae</taxon>
        <taxon>Streptophyta</taxon>
        <taxon>Embryophyta</taxon>
        <taxon>Tracheophyta</taxon>
        <taxon>Spermatophyta</taxon>
        <taxon>Magnoliopsida</taxon>
        <taxon>eudicotyledons</taxon>
        <taxon>Gunneridae</taxon>
        <taxon>Pentapetalae</taxon>
        <taxon>rosids</taxon>
        <taxon>malvids</taxon>
        <taxon>Myrtales</taxon>
        <taxon>Lythraceae</taxon>
        <taxon>Trapa</taxon>
    </lineage>
</organism>
<feature type="signal peptide" evidence="1">
    <location>
        <begin position="1"/>
        <end position="27"/>
    </location>
</feature>
<reference evidence="3 4" key="1">
    <citation type="journal article" date="2023" name="Hortic Res">
        <title>Pangenome of water caltrop reveals structural variations and asymmetric subgenome divergence after allopolyploidization.</title>
        <authorList>
            <person name="Zhang X."/>
            <person name="Chen Y."/>
            <person name="Wang L."/>
            <person name="Yuan Y."/>
            <person name="Fang M."/>
            <person name="Shi L."/>
            <person name="Lu R."/>
            <person name="Comes H.P."/>
            <person name="Ma Y."/>
            <person name="Chen Y."/>
            <person name="Huang G."/>
            <person name="Zhou Y."/>
            <person name="Zheng Z."/>
            <person name="Qiu Y."/>
        </authorList>
    </citation>
    <scope>NUCLEOTIDE SEQUENCE [LARGE SCALE GENOMIC DNA]</scope>
    <source>
        <strain evidence="3">F231</strain>
    </source>
</reference>
<feature type="chain" id="PRO_5043003644" description="BURP domain-containing protein" evidence="1">
    <location>
        <begin position="28"/>
        <end position="297"/>
    </location>
</feature>
<name>A0AAN7LYB3_TRANT</name>
<accession>A0AAN7LYB3</accession>
<dbReference type="Proteomes" id="UP001346149">
    <property type="component" value="Unassembled WGS sequence"/>
</dbReference>
<evidence type="ECO:0000313" key="4">
    <source>
        <dbReference type="Proteomes" id="UP001346149"/>
    </source>
</evidence>
<dbReference type="AlphaFoldDB" id="A0AAN7LYB3"/>
<dbReference type="Pfam" id="PF03181">
    <property type="entry name" value="BURP"/>
    <property type="match status" value="1"/>
</dbReference>
<dbReference type="PANTHER" id="PTHR31236">
    <property type="entry name" value="BURP DOMAIN PROTEIN USPL1-LIKE"/>
    <property type="match status" value="1"/>
</dbReference>
<sequence>MALQLPRPPWRIILFFQLAMLLFFAQGRKLPTQNSEAGVNHKEAFDITNQPGDVERRICHDRHHHRNASMDPSLNVFFTVEDLKVGKTLPFYFPPKPDPSKTPRLLPREEAESIPFSSSQLHLLLEYFSFSQNSPQAKAMAYTIEQCELVSIEGEVKFCTTSLEDMLDRAHQIFGPGTASNALTTTYTSMSSTTSNVKNYTILKSPKEVEAKRMIGCHPMPYPYAVFYCHSQQQRLNRLYQISLGGPDKERVEATAVCHMDTSKWDTNHVSFRVLGIKPRSAPVCHIFPIDNIIWVT</sequence>
<evidence type="ECO:0000313" key="3">
    <source>
        <dbReference type="EMBL" id="KAK4798388.1"/>
    </source>
</evidence>
<dbReference type="EMBL" id="JAXQNO010000005">
    <property type="protein sequence ID" value="KAK4798388.1"/>
    <property type="molecule type" value="Genomic_DNA"/>
</dbReference>
<evidence type="ECO:0000256" key="1">
    <source>
        <dbReference type="SAM" id="SignalP"/>
    </source>
</evidence>
<dbReference type="PANTHER" id="PTHR31236:SF41">
    <property type="entry name" value="BURP DOMAIN PROTEIN USPL1"/>
    <property type="match status" value="1"/>
</dbReference>
<dbReference type="InterPro" id="IPR004873">
    <property type="entry name" value="BURP_dom"/>
</dbReference>
<comment type="caution">
    <text evidence="3">The sequence shown here is derived from an EMBL/GenBank/DDBJ whole genome shotgun (WGS) entry which is preliminary data.</text>
</comment>
<protein>
    <recommendedName>
        <fullName evidence="2">BURP domain-containing protein</fullName>
    </recommendedName>
</protein>
<proteinExistence type="predicted"/>
<keyword evidence="4" id="KW-1185">Reference proteome</keyword>
<dbReference type="InterPro" id="IPR044816">
    <property type="entry name" value="BURP"/>
</dbReference>
<gene>
    <name evidence="3" type="ORF">SAY86_030714</name>
</gene>
<keyword evidence="1" id="KW-0732">Signal</keyword>